<reference evidence="2 3" key="1">
    <citation type="submission" date="2015-06" db="EMBL/GenBank/DDBJ databases">
        <title>Genome sequencing project of Bacillus galactosidilyticus PL133.</title>
        <authorList>
            <person name="Gaiero J."/>
            <person name="Nicol R."/>
            <person name="Habash M."/>
        </authorList>
    </citation>
    <scope>NUCLEOTIDE SEQUENCE [LARGE SCALE GENOMIC DNA]</scope>
    <source>
        <strain evidence="2 3">PL133</strain>
    </source>
</reference>
<evidence type="ECO:0000313" key="2">
    <source>
        <dbReference type="EMBL" id="KRG13079.1"/>
    </source>
</evidence>
<protein>
    <recommendedName>
        <fullName evidence="4">Amino acid transporter</fullName>
    </recommendedName>
</protein>
<sequence length="64" mass="6688">MKDGMSGKDFFALAFGSMIGIGWVISIPAWMSAAGSIGAIIAILVTMLMIIPIGFVYGELTHPA</sequence>
<evidence type="ECO:0008006" key="4">
    <source>
        <dbReference type="Google" id="ProtNLM"/>
    </source>
</evidence>
<feature type="transmembrane region" description="Helical" evidence="1">
    <location>
        <begin position="12"/>
        <end position="31"/>
    </location>
</feature>
<comment type="caution">
    <text evidence="2">The sequence shown here is derived from an EMBL/GenBank/DDBJ whole genome shotgun (WGS) entry which is preliminary data.</text>
</comment>
<dbReference type="Proteomes" id="UP000053881">
    <property type="component" value="Unassembled WGS sequence"/>
</dbReference>
<evidence type="ECO:0000256" key="1">
    <source>
        <dbReference type="SAM" id="Phobius"/>
    </source>
</evidence>
<keyword evidence="1" id="KW-1133">Transmembrane helix</keyword>
<gene>
    <name evidence="2" type="ORF">ACA29_09710</name>
</gene>
<evidence type="ECO:0000313" key="3">
    <source>
        <dbReference type="Proteomes" id="UP000053881"/>
    </source>
</evidence>
<keyword evidence="1" id="KW-0472">Membrane</keyword>
<proteinExistence type="predicted"/>
<feature type="transmembrane region" description="Helical" evidence="1">
    <location>
        <begin position="37"/>
        <end position="58"/>
    </location>
</feature>
<accession>A0A0Q9Y9R3</accession>
<organism evidence="2 3">
    <name type="scientific">Lederbergia galactosidilytica</name>
    <dbReference type="NCBI Taxonomy" id="217031"/>
    <lineage>
        <taxon>Bacteria</taxon>
        <taxon>Bacillati</taxon>
        <taxon>Bacillota</taxon>
        <taxon>Bacilli</taxon>
        <taxon>Bacillales</taxon>
        <taxon>Bacillaceae</taxon>
        <taxon>Lederbergia</taxon>
    </lineage>
</organism>
<dbReference type="Gene3D" id="1.20.1740.10">
    <property type="entry name" value="Amino acid/polyamine transporter I"/>
    <property type="match status" value="1"/>
</dbReference>
<name>A0A0Q9Y9R3_9BACI</name>
<dbReference type="AlphaFoldDB" id="A0A0Q9Y9R3"/>
<dbReference type="PATRIC" id="fig|217031.4.peg.3235"/>
<keyword evidence="1" id="KW-0812">Transmembrane</keyword>
<dbReference type="EMBL" id="LGPB01000081">
    <property type="protein sequence ID" value="KRG13079.1"/>
    <property type="molecule type" value="Genomic_DNA"/>
</dbReference>